<dbReference type="InterPro" id="IPR036866">
    <property type="entry name" value="RibonucZ/Hydroxyglut_hydro"/>
</dbReference>
<dbReference type="EMBL" id="PFVJ01000004">
    <property type="protein sequence ID" value="PJA90510.1"/>
    <property type="molecule type" value="Genomic_DNA"/>
</dbReference>
<organism evidence="2 3">
    <name type="scientific">Candidatus Magasanikbacteria bacterium CG_4_9_14_3_um_filter_32_9</name>
    <dbReference type="NCBI Taxonomy" id="1974644"/>
    <lineage>
        <taxon>Bacteria</taxon>
        <taxon>Candidatus Magasanikiibacteriota</taxon>
    </lineage>
</organism>
<feature type="domain" description="Metallo-beta-lactamase" evidence="1">
    <location>
        <begin position="13"/>
        <end position="234"/>
    </location>
</feature>
<evidence type="ECO:0000313" key="3">
    <source>
        <dbReference type="Proteomes" id="UP000230843"/>
    </source>
</evidence>
<dbReference type="Proteomes" id="UP000230843">
    <property type="component" value="Unassembled WGS sequence"/>
</dbReference>
<dbReference type="SMART" id="SM00849">
    <property type="entry name" value="Lactamase_B"/>
    <property type="match status" value="1"/>
</dbReference>
<dbReference type="Pfam" id="PF00753">
    <property type="entry name" value="Lactamase_B"/>
    <property type="match status" value="1"/>
</dbReference>
<dbReference type="SUPFAM" id="SSF56281">
    <property type="entry name" value="Metallo-hydrolase/oxidoreductase"/>
    <property type="match status" value="1"/>
</dbReference>
<dbReference type="InterPro" id="IPR050698">
    <property type="entry name" value="MBL"/>
</dbReference>
<accession>A0A2M7Z808</accession>
<dbReference type="AlphaFoldDB" id="A0A2M7Z808"/>
<sequence>MKIKFCGANHEVTGSCHLLQIKNKNILVDCGMFQGSDFNEGKNHDEFPFNPKEIDVVLVTHAHLDHIGRIPKLIKEGFSGKIFMTKATCAFAKLIWEDAYGIMEYNEKKFQMPVLYSEADIEGSVKHCVGVNYDEQVDLDNGVSAIFKDVGHIFGSAFIEITDGEKKIAFSGDVGNKNVPILKETKKLSDVDVVICESTYGDRIHEPVEEGYSTLLTLILEGVKRGGTIMIPAFSLERTQQILFQLHKMSEHDDTLPKVPIYLDSPLAIEATK</sequence>
<proteinExistence type="predicted"/>
<dbReference type="CDD" id="cd16295">
    <property type="entry name" value="TTHA0252-CPSF-like_MBL-fold"/>
    <property type="match status" value="1"/>
</dbReference>
<dbReference type="PANTHER" id="PTHR11203:SF37">
    <property type="entry name" value="INTEGRATOR COMPLEX SUBUNIT 11"/>
    <property type="match status" value="1"/>
</dbReference>
<comment type="caution">
    <text evidence="2">The sequence shown here is derived from an EMBL/GenBank/DDBJ whole genome shotgun (WGS) entry which is preliminary data.</text>
</comment>
<protein>
    <recommendedName>
        <fullName evidence="1">Metallo-beta-lactamase domain-containing protein</fullName>
    </recommendedName>
</protein>
<dbReference type="GO" id="GO:0004521">
    <property type="term" value="F:RNA endonuclease activity"/>
    <property type="evidence" value="ECO:0007669"/>
    <property type="project" value="TreeGrafter"/>
</dbReference>
<feature type="non-terminal residue" evidence="2">
    <location>
        <position position="273"/>
    </location>
</feature>
<gene>
    <name evidence="2" type="ORF">CO137_00110</name>
</gene>
<dbReference type="Gene3D" id="3.60.15.10">
    <property type="entry name" value="Ribonuclease Z/Hydroxyacylglutathione hydrolase-like"/>
    <property type="match status" value="1"/>
</dbReference>
<evidence type="ECO:0000259" key="1">
    <source>
        <dbReference type="SMART" id="SM00849"/>
    </source>
</evidence>
<evidence type="ECO:0000313" key="2">
    <source>
        <dbReference type="EMBL" id="PJA90510.1"/>
    </source>
</evidence>
<dbReference type="PANTHER" id="PTHR11203">
    <property type="entry name" value="CLEAVAGE AND POLYADENYLATION SPECIFICITY FACTOR FAMILY MEMBER"/>
    <property type="match status" value="1"/>
</dbReference>
<reference evidence="3" key="1">
    <citation type="submission" date="2017-09" db="EMBL/GenBank/DDBJ databases">
        <title>Depth-based differentiation of microbial function through sediment-hosted aquifers and enrichment of novel symbionts in the deep terrestrial subsurface.</title>
        <authorList>
            <person name="Probst A.J."/>
            <person name="Ladd B."/>
            <person name="Jarett J.K."/>
            <person name="Geller-Mcgrath D.E."/>
            <person name="Sieber C.M.K."/>
            <person name="Emerson J.B."/>
            <person name="Anantharaman K."/>
            <person name="Thomas B.C."/>
            <person name="Malmstrom R."/>
            <person name="Stieglmeier M."/>
            <person name="Klingl A."/>
            <person name="Woyke T."/>
            <person name="Ryan C.M."/>
            <person name="Banfield J.F."/>
        </authorList>
    </citation>
    <scope>NUCLEOTIDE SEQUENCE [LARGE SCALE GENOMIC DNA]</scope>
</reference>
<dbReference type="InterPro" id="IPR001279">
    <property type="entry name" value="Metallo-B-lactamas"/>
</dbReference>
<name>A0A2M7Z808_9BACT</name>